<name>A0AAQ3TWR2_PASNO</name>
<sequence length="100" mass="11302">MYIMAHRGPDPSHPELLCTSLATERLAEYGIEMERLHGERFDWRTAPVDPQAVYESGGAKLHGRYSMCNGMIDSRQVQRRSSSQSLGGSSSHQLWRNRPA</sequence>
<evidence type="ECO:0000313" key="3">
    <source>
        <dbReference type="Proteomes" id="UP001341281"/>
    </source>
</evidence>
<keyword evidence="3" id="KW-1185">Reference proteome</keyword>
<dbReference type="AlphaFoldDB" id="A0AAQ3TWR2"/>
<feature type="region of interest" description="Disordered" evidence="1">
    <location>
        <begin position="76"/>
        <end position="100"/>
    </location>
</feature>
<dbReference type="InterPro" id="IPR039266">
    <property type="entry name" value="EN-1/SPM"/>
</dbReference>
<dbReference type="PANTHER" id="PTHR33157">
    <property type="entry name" value="AUTONOMOUS TRANSPOSABLE ELEMENT EN-1 MOSAIC PROTEIN-RELATED"/>
    <property type="match status" value="1"/>
</dbReference>
<dbReference type="GO" id="GO:0032196">
    <property type="term" value="P:transposition"/>
    <property type="evidence" value="ECO:0007669"/>
    <property type="project" value="InterPro"/>
</dbReference>
<dbReference type="EMBL" id="CP144750">
    <property type="protein sequence ID" value="WVZ80064.1"/>
    <property type="molecule type" value="Genomic_DNA"/>
</dbReference>
<proteinExistence type="predicted"/>
<feature type="compositionally biased region" description="Low complexity" evidence="1">
    <location>
        <begin position="79"/>
        <end position="91"/>
    </location>
</feature>
<evidence type="ECO:0000313" key="2">
    <source>
        <dbReference type="EMBL" id="WVZ80064.1"/>
    </source>
</evidence>
<accession>A0AAQ3TWR2</accession>
<evidence type="ECO:0000256" key="1">
    <source>
        <dbReference type="SAM" id="MobiDB-lite"/>
    </source>
</evidence>
<dbReference type="Proteomes" id="UP001341281">
    <property type="component" value="Chromosome 06"/>
</dbReference>
<gene>
    <name evidence="2" type="ORF">U9M48_027575</name>
</gene>
<organism evidence="2 3">
    <name type="scientific">Paspalum notatum var. saurae</name>
    <dbReference type="NCBI Taxonomy" id="547442"/>
    <lineage>
        <taxon>Eukaryota</taxon>
        <taxon>Viridiplantae</taxon>
        <taxon>Streptophyta</taxon>
        <taxon>Embryophyta</taxon>
        <taxon>Tracheophyta</taxon>
        <taxon>Spermatophyta</taxon>
        <taxon>Magnoliopsida</taxon>
        <taxon>Liliopsida</taxon>
        <taxon>Poales</taxon>
        <taxon>Poaceae</taxon>
        <taxon>PACMAD clade</taxon>
        <taxon>Panicoideae</taxon>
        <taxon>Andropogonodae</taxon>
        <taxon>Paspaleae</taxon>
        <taxon>Paspalinae</taxon>
        <taxon>Paspalum</taxon>
    </lineage>
</organism>
<dbReference type="PANTHER" id="PTHR33157:SF14">
    <property type="entry name" value="AUTONOMOUS TRANSPOSABLE ELEMENT EN-1 MOSAIC PROTEIN"/>
    <property type="match status" value="1"/>
</dbReference>
<protein>
    <submittedName>
        <fullName evidence="2">Uncharacterized protein</fullName>
    </submittedName>
</protein>
<reference evidence="2 3" key="1">
    <citation type="submission" date="2024-02" db="EMBL/GenBank/DDBJ databases">
        <title>High-quality chromosome-scale genome assembly of Pensacola bahiagrass (Paspalum notatum Flugge var. saurae).</title>
        <authorList>
            <person name="Vega J.M."/>
            <person name="Podio M."/>
            <person name="Orjuela J."/>
            <person name="Siena L.A."/>
            <person name="Pessino S.C."/>
            <person name="Combes M.C."/>
            <person name="Mariac C."/>
            <person name="Albertini E."/>
            <person name="Pupilli F."/>
            <person name="Ortiz J.P.A."/>
            <person name="Leblanc O."/>
        </authorList>
    </citation>
    <scope>NUCLEOTIDE SEQUENCE [LARGE SCALE GENOMIC DNA]</scope>
    <source>
        <strain evidence="2">R1</strain>
        <tissue evidence="2">Leaf</tissue>
    </source>
</reference>